<evidence type="ECO:0000313" key="2">
    <source>
        <dbReference type="EMBL" id="MBC8580841.1"/>
    </source>
</evidence>
<name>A0A926EGQ8_9FIRM</name>
<reference evidence="2" key="1">
    <citation type="submission" date="2020-08" db="EMBL/GenBank/DDBJ databases">
        <title>Genome public.</title>
        <authorList>
            <person name="Liu C."/>
            <person name="Sun Q."/>
        </authorList>
    </citation>
    <scope>NUCLEOTIDE SEQUENCE</scope>
    <source>
        <strain evidence="2">NSJ-12</strain>
    </source>
</reference>
<protein>
    <submittedName>
        <fullName evidence="2">Uncharacterized protein</fullName>
    </submittedName>
</protein>
<comment type="caution">
    <text evidence="2">The sequence shown here is derived from an EMBL/GenBank/DDBJ whole genome shotgun (WGS) entry which is preliminary data.</text>
</comment>
<feature type="coiled-coil region" evidence="1">
    <location>
        <begin position="45"/>
        <end position="72"/>
    </location>
</feature>
<evidence type="ECO:0000313" key="3">
    <source>
        <dbReference type="Proteomes" id="UP000655830"/>
    </source>
</evidence>
<proteinExistence type="predicted"/>
<organism evidence="2 3">
    <name type="scientific">Zhenhengia yiwuensis</name>
    <dbReference type="NCBI Taxonomy" id="2763666"/>
    <lineage>
        <taxon>Bacteria</taxon>
        <taxon>Bacillati</taxon>
        <taxon>Bacillota</taxon>
        <taxon>Clostridia</taxon>
        <taxon>Lachnospirales</taxon>
        <taxon>Lachnospiraceae</taxon>
        <taxon>Zhenhengia</taxon>
    </lineage>
</organism>
<keyword evidence="1" id="KW-0175">Coiled coil</keyword>
<accession>A0A926EGQ8</accession>
<dbReference type="EMBL" id="JACRSY010000029">
    <property type="protein sequence ID" value="MBC8580841.1"/>
    <property type="molecule type" value="Genomic_DNA"/>
</dbReference>
<keyword evidence="3" id="KW-1185">Reference proteome</keyword>
<dbReference type="RefSeq" id="WP_249333538.1">
    <property type="nucleotide sequence ID" value="NZ_JACRSY010000029.1"/>
</dbReference>
<gene>
    <name evidence="2" type="ORF">H8718_15085</name>
</gene>
<dbReference type="AlphaFoldDB" id="A0A926EGQ8"/>
<dbReference type="Proteomes" id="UP000655830">
    <property type="component" value="Unassembled WGS sequence"/>
</dbReference>
<evidence type="ECO:0000256" key="1">
    <source>
        <dbReference type="SAM" id="Coils"/>
    </source>
</evidence>
<sequence>MLEEMKVSDLIKMVHQFHEKEILQVKKENEELQLYKELVDTSLTDQELKREYIALKHRLADAEKELKCWREHGTPF</sequence>